<keyword evidence="3" id="KW-1185">Reference proteome</keyword>
<feature type="compositionally biased region" description="Polar residues" evidence="1">
    <location>
        <begin position="334"/>
        <end position="344"/>
    </location>
</feature>
<gene>
    <name evidence="2" type="ORF">AQUCO_01400155v1</name>
</gene>
<proteinExistence type="predicted"/>
<dbReference type="Proteomes" id="UP000230069">
    <property type="component" value="Unassembled WGS sequence"/>
</dbReference>
<protein>
    <submittedName>
        <fullName evidence="2">Uncharacterized protein</fullName>
    </submittedName>
</protein>
<feature type="compositionally biased region" description="Basic and acidic residues" evidence="1">
    <location>
        <begin position="104"/>
        <end position="117"/>
    </location>
</feature>
<name>A0A2G5DUW5_AQUCA</name>
<dbReference type="InParanoid" id="A0A2G5DUW5"/>
<sequence>MVVMERSDPALVPEWLKSNLSGGNCLRKSSLHTDDHVNKQHTRSRYPFNNGGHESPRSVIADSSDFNRKVASNGSMRNEKNLHSRPYSSFGWSRRDADVSGHFNNERSFRQEQRDRYSSTNSFPNRLEKDTLRRTQSMVSGKRADLWSREIAGDPRIGNENGFSNAGVAVAGSVQKTVLEKDHPSFFGAEERPGTPDIARAASPSLKLSSVQNFSYGASRNGWTSALVEVPSIVGSNSMVHSSVHQHVPARLSSTMAPSKTSGLNMAETLAQAPSRAHSDPQISLETQRLKELAIKQSRRLIPLTPLVPKLTVLNIDKLKPGVRSEINLASKGGHQQLSSSQLAEHSLRGGHTKSDTGKACPVGKLCVLKPAQDQSGSFFGEKESLTHSGSIANTLPVVAPSSTIAPPRSVSNGKHAAADHKASGSPVIYSPTVEKRSMVSQAQSRNEFFNLMRKKSSMNFSAVSTDSTHVENTSKLTVEVSTAIISETDKYPIPNPSCCGLLTENGPNMASNGAISEESRSYSDNGDKITVEVIHLDEKDRAFLCSLGWDENAGGDALTEEEISAFKKEYMSLKPSSKINCRIWQPQLPAPLISHLGNFESDELSSSDSDSDA</sequence>
<dbReference type="OrthoDB" id="1917528at2759"/>
<dbReference type="PANTHER" id="PTHR34112:SF13">
    <property type="entry name" value="OS04G0448200 PROTEIN"/>
    <property type="match status" value="1"/>
</dbReference>
<evidence type="ECO:0000313" key="2">
    <source>
        <dbReference type="EMBL" id="PIA47285.1"/>
    </source>
</evidence>
<accession>A0A2G5DUW5</accession>
<dbReference type="EMBL" id="KZ305031">
    <property type="protein sequence ID" value="PIA47285.1"/>
    <property type="molecule type" value="Genomic_DNA"/>
</dbReference>
<feature type="region of interest" description="Disordered" evidence="1">
    <location>
        <begin position="31"/>
        <end position="65"/>
    </location>
</feature>
<feature type="region of interest" description="Disordered" evidence="1">
    <location>
        <begin position="332"/>
        <end position="358"/>
    </location>
</feature>
<feature type="region of interest" description="Disordered" evidence="1">
    <location>
        <begin position="409"/>
        <end position="428"/>
    </location>
</feature>
<dbReference type="PANTHER" id="PTHR34112">
    <property type="entry name" value="C-JUN-AMINO-TERMINAL KINASE-INTERACTING PROTEIN"/>
    <property type="match status" value="1"/>
</dbReference>
<dbReference type="STRING" id="218851.A0A2G5DUW5"/>
<dbReference type="FunCoup" id="A0A2G5DUW5">
    <property type="interactions" value="2711"/>
</dbReference>
<feature type="region of interest" description="Disordered" evidence="1">
    <location>
        <begin position="104"/>
        <end position="124"/>
    </location>
</feature>
<evidence type="ECO:0000256" key="1">
    <source>
        <dbReference type="SAM" id="MobiDB-lite"/>
    </source>
</evidence>
<reference evidence="2 3" key="1">
    <citation type="submission" date="2017-09" db="EMBL/GenBank/DDBJ databases">
        <title>WGS assembly of Aquilegia coerulea Goldsmith.</title>
        <authorList>
            <person name="Hodges S."/>
            <person name="Kramer E."/>
            <person name="Nordborg M."/>
            <person name="Tomkins J."/>
            <person name="Borevitz J."/>
            <person name="Derieg N."/>
            <person name="Yan J."/>
            <person name="Mihaltcheva S."/>
            <person name="Hayes R.D."/>
            <person name="Rokhsar D."/>
        </authorList>
    </citation>
    <scope>NUCLEOTIDE SEQUENCE [LARGE SCALE GENOMIC DNA]</scope>
    <source>
        <strain evidence="3">cv. Goldsmith</strain>
    </source>
</reference>
<dbReference type="AlphaFoldDB" id="A0A2G5DUW5"/>
<organism evidence="2 3">
    <name type="scientific">Aquilegia coerulea</name>
    <name type="common">Rocky mountain columbine</name>
    <dbReference type="NCBI Taxonomy" id="218851"/>
    <lineage>
        <taxon>Eukaryota</taxon>
        <taxon>Viridiplantae</taxon>
        <taxon>Streptophyta</taxon>
        <taxon>Embryophyta</taxon>
        <taxon>Tracheophyta</taxon>
        <taxon>Spermatophyta</taxon>
        <taxon>Magnoliopsida</taxon>
        <taxon>Ranunculales</taxon>
        <taxon>Ranunculaceae</taxon>
        <taxon>Thalictroideae</taxon>
        <taxon>Aquilegia</taxon>
    </lineage>
</organism>
<evidence type="ECO:0000313" key="3">
    <source>
        <dbReference type="Proteomes" id="UP000230069"/>
    </source>
</evidence>